<comment type="caution">
    <text evidence="1">The sequence shown here is derived from an EMBL/GenBank/DDBJ whole genome shotgun (WGS) entry which is preliminary data.</text>
</comment>
<protein>
    <submittedName>
        <fullName evidence="1">Uncharacterized protein</fullName>
    </submittedName>
</protein>
<gene>
    <name evidence="1" type="ORF">KPH14_001213</name>
</gene>
<keyword evidence="2" id="KW-1185">Reference proteome</keyword>
<accession>A0AAD9VRC3</accession>
<organism evidence="1 2">
    <name type="scientific">Odynerus spinipes</name>
    <dbReference type="NCBI Taxonomy" id="1348599"/>
    <lineage>
        <taxon>Eukaryota</taxon>
        <taxon>Metazoa</taxon>
        <taxon>Ecdysozoa</taxon>
        <taxon>Arthropoda</taxon>
        <taxon>Hexapoda</taxon>
        <taxon>Insecta</taxon>
        <taxon>Pterygota</taxon>
        <taxon>Neoptera</taxon>
        <taxon>Endopterygota</taxon>
        <taxon>Hymenoptera</taxon>
        <taxon>Apocrita</taxon>
        <taxon>Aculeata</taxon>
        <taxon>Vespoidea</taxon>
        <taxon>Vespidae</taxon>
        <taxon>Eumeninae</taxon>
        <taxon>Odynerus</taxon>
    </lineage>
</organism>
<sequence length="105" mass="12583">MEDEDIRKLMKSAGPYKIQDQAYLRDEINVKADWLIEKISRVVNILVPIRTCTIKGKWINKKWFNAEILQAIKERDKLYRQAIKTRNVEGFAKFKKKRIKVAQRY</sequence>
<dbReference type="AlphaFoldDB" id="A0AAD9VRC3"/>
<name>A0AAD9VRC3_9HYME</name>
<reference evidence="1" key="2">
    <citation type="journal article" date="2023" name="Commun. Biol.">
        <title>Intrasexual cuticular hydrocarbon dimorphism in a wasp sheds light on hydrocarbon biosynthesis genes in Hymenoptera.</title>
        <authorList>
            <person name="Moris V.C."/>
            <person name="Podsiadlowski L."/>
            <person name="Martin S."/>
            <person name="Oeyen J.P."/>
            <person name="Donath A."/>
            <person name="Petersen M."/>
            <person name="Wilbrandt J."/>
            <person name="Misof B."/>
            <person name="Liedtke D."/>
            <person name="Thamm M."/>
            <person name="Scheiner R."/>
            <person name="Schmitt T."/>
            <person name="Niehuis O."/>
        </authorList>
    </citation>
    <scope>NUCLEOTIDE SEQUENCE</scope>
    <source>
        <strain evidence="1">GBR_01_08_01A</strain>
    </source>
</reference>
<evidence type="ECO:0000313" key="1">
    <source>
        <dbReference type="EMBL" id="KAK2583954.1"/>
    </source>
</evidence>
<proteinExistence type="predicted"/>
<evidence type="ECO:0000313" key="2">
    <source>
        <dbReference type="Proteomes" id="UP001258017"/>
    </source>
</evidence>
<dbReference type="Proteomes" id="UP001258017">
    <property type="component" value="Unassembled WGS sequence"/>
</dbReference>
<reference evidence="1" key="1">
    <citation type="submission" date="2021-08" db="EMBL/GenBank/DDBJ databases">
        <authorList>
            <person name="Misof B."/>
            <person name="Oliver O."/>
            <person name="Podsiadlowski L."/>
            <person name="Donath A."/>
            <person name="Peters R."/>
            <person name="Mayer C."/>
            <person name="Rust J."/>
            <person name="Gunkel S."/>
            <person name="Lesny P."/>
            <person name="Martin S."/>
            <person name="Oeyen J.P."/>
            <person name="Petersen M."/>
            <person name="Panagiotis P."/>
            <person name="Wilbrandt J."/>
            <person name="Tanja T."/>
        </authorList>
    </citation>
    <scope>NUCLEOTIDE SEQUENCE</scope>
    <source>
        <strain evidence="1">GBR_01_08_01A</strain>
        <tissue evidence="1">Thorax + abdomen</tissue>
    </source>
</reference>
<dbReference type="EMBL" id="JAIFRP010000029">
    <property type="protein sequence ID" value="KAK2583954.1"/>
    <property type="molecule type" value="Genomic_DNA"/>
</dbReference>